<accession>A0ABQ3B2Q2</accession>
<dbReference type="InterPro" id="IPR014710">
    <property type="entry name" value="RmlC-like_jellyroll"/>
</dbReference>
<proteinExistence type="predicted"/>
<keyword evidence="4" id="KW-1185">Reference proteome</keyword>
<dbReference type="EMBL" id="BMXV01000005">
    <property type="protein sequence ID" value="GGY76472.1"/>
    <property type="molecule type" value="Genomic_DNA"/>
</dbReference>
<sequence length="348" mass="38895">MSLIGRESTDQELADSVSEADFVFHLAGVNRPDDPGEFEKGNSELTERLCSLLAQRCRADGVKVPLVLASSVQAVLDNPYGVSKRRAENAVFAYGQEAAAPVHVFRLPNVFGKWSQPDYNSVVATFCHNIAQDLPIRVNDPSAGLTLVYVDDLVRRFIQLLDGAESNPDASGFEQVQPQYATTVGELAETIRAFRDSRETLVTERVGRGLTRALHSTYLSFLRPEQFSYQVPQHGDERGMFVEMLKTPDCGQFSFFTAHPGITRGGHYHHSKTEKFLVVKGLARFCFRHMQTGEEYEKITRGEQAEIVETVPGWTHDITNIGDGELVCMLWANEIFDRDDPDTYACPL</sequence>
<evidence type="ECO:0000259" key="2">
    <source>
        <dbReference type="Pfam" id="PF14667"/>
    </source>
</evidence>
<dbReference type="Proteomes" id="UP000601597">
    <property type="component" value="Unassembled WGS sequence"/>
</dbReference>
<feature type="domain" description="Capsular polysaccharide assembling protein CapF C-terminal" evidence="2">
    <location>
        <begin position="234"/>
        <end position="344"/>
    </location>
</feature>
<evidence type="ECO:0000313" key="4">
    <source>
        <dbReference type="Proteomes" id="UP000601597"/>
    </source>
</evidence>
<dbReference type="InterPro" id="IPR029303">
    <property type="entry name" value="CapF_C"/>
</dbReference>
<evidence type="ECO:0000313" key="3">
    <source>
        <dbReference type="EMBL" id="GGY76472.1"/>
    </source>
</evidence>
<feature type="domain" description="NAD-dependent epimerase/dehydratase" evidence="1">
    <location>
        <begin position="12"/>
        <end position="165"/>
    </location>
</feature>
<organism evidence="3 4">
    <name type="scientific">Marinobacter zhanjiangensis</name>
    <dbReference type="NCBI Taxonomy" id="578215"/>
    <lineage>
        <taxon>Bacteria</taxon>
        <taxon>Pseudomonadati</taxon>
        <taxon>Pseudomonadota</taxon>
        <taxon>Gammaproteobacteria</taxon>
        <taxon>Pseudomonadales</taxon>
        <taxon>Marinobacteraceae</taxon>
        <taxon>Marinobacter</taxon>
    </lineage>
</organism>
<dbReference type="Gene3D" id="2.60.120.10">
    <property type="entry name" value="Jelly Rolls"/>
    <property type="match status" value="1"/>
</dbReference>
<dbReference type="Pfam" id="PF01370">
    <property type="entry name" value="Epimerase"/>
    <property type="match status" value="1"/>
</dbReference>
<dbReference type="NCBIfam" id="NF047837">
    <property type="entry name" value="UDPAcbARedWbcJ"/>
    <property type="match status" value="1"/>
</dbReference>
<name>A0ABQ3B2Q2_9GAMM</name>
<dbReference type="PANTHER" id="PTHR43245:SF55">
    <property type="entry name" value="NAD(P)-BINDING DOMAIN-CONTAINING PROTEIN"/>
    <property type="match status" value="1"/>
</dbReference>
<dbReference type="InterPro" id="IPR036291">
    <property type="entry name" value="NAD(P)-bd_dom_sf"/>
</dbReference>
<reference evidence="4" key="1">
    <citation type="journal article" date="2019" name="Int. J. Syst. Evol. Microbiol.">
        <title>The Global Catalogue of Microorganisms (GCM) 10K type strain sequencing project: providing services to taxonomists for standard genome sequencing and annotation.</title>
        <authorList>
            <consortium name="The Broad Institute Genomics Platform"/>
            <consortium name="The Broad Institute Genome Sequencing Center for Infectious Disease"/>
            <person name="Wu L."/>
            <person name="Ma J."/>
        </authorList>
    </citation>
    <scope>NUCLEOTIDE SEQUENCE [LARGE SCALE GENOMIC DNA]</scope>
    <source>
        <strain evidence="4">KCTC 22280</strain>
    </source>
</reference>
<dbReference type="SUPFAM" id="SSF51735">
    <property type="entry name" value="NAD(P)-binding Rossmann-fold domains"/>
    <property type="match status" value="1"/>
</dbReference>
<dbReference type="SUPFAM" id="SSF51182">
    <property type="entry name" value="RmlC-like cupins"/>
    <property type="match status" value="1"/>
</dbReference>
<dbReference type="CDD" id="cd07007">
    <property type="entry name" value="cupin_CapF-like_C"/>
    <property type="match status" value="1"/>
</dbReference>
<dbReference type="InterPro" id="IPR011051">
    <property type="entry name" value="RmlC_Cupin_sf"/>
</dbReference>
<evidence type="ECO:0000259" key="1">
    <source>
        <dbReference type="Pfam" id="PF01370"/>
    </source>
</evidence>
<protein>
    <submittedName>
        <fullName evidence="3">UDP-2-acetamido-2,6-dideoxy-beta-L-talose 4-dehydrogenase</fullName>
    </submittedName>
</protein>
<dbReference type="PANTHER" id="PTHR43245">
    <property type="entry name" value="BIFUNCTIONAL POLYMYXIN RESISTANCE PROTEIN ARNA"/>
    <property type="match status" value="1"/>
</dbReference>
<dbReference type="InterPro" id="IPR001509">
    <property type="entry name" value="Epimerase_deHydtase"/>
</dbReference>
<comment type="caution">
    <text evidence="3">The sequence shown here is derived from an EMBL/GenBank/DDBJ whole genome shotgun (WGS) entry which is preliminary data.</text>
</comment>
<dbReference type="Pfam" id="PF14667">
    <property type="entry name" value="Polysacc_synt_C"/>
    <property type="match status" value="1"/>
</dbReference>
<gene>
    <name evidence="3" type="primary">fnlB</name>
    <name evidence="3" type="ORF">GCM10007071_24960</name>
</gene>
<dbReference type="InterPro" id="IPR050177">
    <property type="entry name" value="Lipid_A_modif_metabolic_enz"/>
</dbReference>
<dbReference type="Gene3D" id="3.40.50.720">
    <property type="entry name" value="NAD(P)-binding Rossmann-like Domain"/>
    <property type="match status" value="1"/>
</dbReference>